<protein>
    <submittedName>
        <fullName evidence="2">Uncharacterized protein</fullName>
    </submittedName>
</protein>
<dbReference type="AlphaFoldDB" id="A0AA37CYL4"/>
<proteinExistence type="predicted"/>
<evidence type="ECO:0000256" key="1">
    <source>
        <dbReference type="SAM" id="MobiDB-lite"/>
    </source>
</evidence>
<evidence type="ECO:0000313" key="2">
    <source>
        <dbReference type="EMBL" id="GJA64258.1"/>
    </source>
</evidence>
<reference evidence="2" key="1">
    <citation type="submission" date="2021-07" db="EMBL/GenBank/DDBJ databases">
        <title>Draft genome sequence of carbapenem-resistant Aeromonas spp. in Japan.</title>
        <authorList>
            <person name="Maehana S."/>
            <person name="Suzuki M."/>
            <person name="Kitasato H."/>
        </authorList>
    </citation>
    <scope>NUCLEOTIDE SEQUENCE</scope>
    <source>
        <strain evidence="2">KAM351</strain>
    </source>
</reference>
<accession>A0AA37CYL4</accession>
<sequence>MLGLSPPHYTHFHRKRLEDIMNRTTALLLSLFLITGSALAQDEGSQTFSVDALTFNLDWNDTQFDWSQSNCFDLGSGDTAAADCKRINLNLEDETQRNQPPSTNQISTQPDQ</sequence>
<organism evidence="2 3">
    <name type="scientific">Aeromonas caviae</name>
    <name type="common">Aeromonas punctata</name>
    <dbReference type="NCBI Taxonomy" id="648"/>
    <lineage>
        <taxon>Bacteria</taxon>
        <taxon>Pseudomonadati</taxon>
        <taxon>Pseudomonadota</taxon>
        <taxon>Gammaproteobacteria</taxon>
        <taxon>Aeromonadales</taxon>
        <taxon>Aeromonadaceae</taxon>
        <taxon>Aeromonas</taxon>
    </lineage>
</organism>
<evidence type="ECO:0000313" key="3">
    <source>
        <dbReference type="Proteomes" id="UP000886934"/>
    </source>
</evidence>
<name>A0AA37CYL4_AERCA</name>
<comment type="caution">
    <text evidence="2">The sequence shown here is derived from an EMBL/GenBank/DDBJ whole genome shotgun (WGS) entry which is preliminary data.</text>
</comment>
<feature type="compositionally biased region" description="Polar residues" evidence="1">
    <location>
        <begin position="97"/>
        <end position="112"/>
    </location>
</feature>
<gene>
    <name evidence="2" type="ORF">KAM351_28690</name>
</gene>
<dbReference type="Proteomes" id="UP000886934">
    <property type="component" value="Unassembled WGS sequence"/>
</dbReference>
<feature type="region of interest" description="Disordered" evidence="1">
    <location>
        <begin position="91"/>
        <end position="112"/>
    </location>
</feature>
<dbReference type="EMBL" id="BPNN01000044">
    <property type="protein sequence ID" value="GJA64258.1"/>
    <property type="molecule type" value="Genomic_DNA"/>
</dbReference>